<dbReference type="GO" id="GO:0003676">
    <property type="term" value="F:nucleic acid binding"/>
    <property type="evidence" value="ECO:0007669"/>
    <property type="project" value="InterPro"/>
</dbReference>
<dbReference type="NCBIfam" id="NF011276">
    <property type="entry name" value="PRK14683.1"/>
    <property type="match status" value="1"/>
</dbReference>
<dbReference type="PANTHER" id="PTHR34039:SF1">
    <property type="entry name" value="UPF0102 PROTEIN YRAN"/>
    <property type="match status" value="1"/>
</dbReference>
<keyword evidence="2" id="KW-0812">Transmembrane</keyword>
<comment type="caution">
    <text evidence="3">The sequence shown here is derived from an EMBL/GenBank/DDBJ whole genome shotgun (WGS) entry which is preliminary data.</text>
</comment>
<dbReference type="OrthoDB" id="9812968at2"/>
<dbReference type="InterPro" id="IPR011335">
    <property type="entry name" value="Restrct_endonuc-II-like"/>
</dbReference>
<dbReference type="Proteomes" id="UP000033562">
    <property type="component" value="Unassembled WGS sequence"/>
</dbReference>
<dbReference type="SUPFAM" id="SSF52980">
    <property type="entry name" value="Restriction endonuclease-like"/>
    <property type="match status" value="1"/>
</dbReference>
<dbReference type="RefSeq" id="WP_052690383.1">
    <property type="nucleotide sequence ID" value="NZ_LANX01000001.1"/>
</dbReference>
<keyword evidence="2" id="KW-1133">Transmembrane helix</keyword>
<dbReference type="PATRIC" id="fig|1359163.3.peg.680"/>
<name>A0A0F3NNN9_9RICK</name>
<evidence type="ECO:0000313" key="3">
    <source>
        <dbReference type="EMBL" id="KJV69317.1"/>
    </source>
</evidence>
<proteinExistence type="inferred from homology"/>
<evidence type="ECO:0000313" key="4">
    <source>
        <dbReference type="Proteomes" id="UP000033562"/>
    </source>
</evidence>
<comment type="similarity">
    <text evidence="1">Belongs to the UPF0102 family.</text>
</comment>
<dbReference type="Pfam" id="PF02021">
    <property type="entry name" value="UPF0102"/>
    <property type="match status" value="1"/>
</dbReference>
<organism evidence="3 4">
    <name type="scientific">Candidatus Neoehrlichia procyonis str. RAC413</name>
    <dbReference type="NCBI Taxonomy" id="1359163"/>
    <lineage>
        <taxon>Bacteria</taxon>
        <taxon>Pseudomonadati</taxon>
        <taxon>Pseudomonadota</taxon>
        <taxon>Alphaproteobacteria</taxon>
        <taxon>Rickettsiales</taxon>
        <taxon>Anaplasmataceae</taxon>
        <taxon>Candidatus Neoehrlichia</taxon>
    </lineage>
</organism>
<keyword evidence="2" id="KW-0472">Membrane</keyword>
<evidence type="ECO:0000256" key="2">
    <source>
        <dbReference type="SAM" id="Phobius"/>
    </source>
</evidence>
<dbReference type="InterPro" id="IPR011856">
    <property type="entry name" value="tRNA_endonuc-like_dom_sf"/>
</dbReference>
<dbReference type="STRING" id="1359163.NLO413_0704"/>
<dbReference type="Gene3D" id="3.40.1350.10">
    <property type="match status" value="1"/>
</dbReference>
<reference evidence="3 4" key="1">
    <citation type="submission" date="2015-02" db="EMBL/GenBank/DDBJ databases">
        <title>Genome Sequencing of Rickettsiales.</title>
        <authorList>
            <person name="Daugherty S.C."/>
            <person name="Su Q."/>
            <person name="Abolude K."/>
            <person name="Beier-Sexton M."/>
            <person name="Carlyon J.A."/>
            <person name="Carter R."/>
            <person name="Day N.P."/>
            <person name="Dumler S.J."/>
            <person name="Dyachenko V."/>
            <person name="Godinez A."/>
            <person name="Kurtti T.J."/>
            <person name="Lichay M."/>
            <person name="Mullins K.E."/>
            <person name="Ott S."/>
            <person name="Pappas-Brown V."/>
            <person name="Paris D.H."/>
            <person name="Patel P."/>
            <person name="Richards A.L."/>
            <person name="Sadzewicz L."/>
            <person name="Sears K."/>
            <person name="Seidman D."/>
            <person name="Sengamalay N."/>
            <person name="Stenos J."/>
            <person name="Tallon L.J."/>
            <person name="Vincent G."/>
            <person name="Fraser C.M."/>
            <person name="Munderloh U."/>
            <person name="Dunning-Hotopp J.C."/>
        </authorList>
    </citation>
    <scope>NUCLEOTIDE SEQUENCE [LARGE SCALE GENOMIC DNA]</scope>
    <source>
        <strain evidence="3 4">RAC413</strain>
    </source>
</reference>
<feature type="transmembrane region" description="Helical" evidence="2">
    <location>
        <begin position="6"/>
        <end position="23"/>
    </location>
</feature>
<dbReference type="EMBL" id="LANX01000001">
    <property type="protein sequence ID" value="KJV69317.1"/>
    <property type="molecule type" value="Genomic_DNA"/>
</dbReference>
<protein>
    <submittedName>
        <fullName evidence="3">Uncharacterized protein</fullName>
    </submittedName>
</protein>
<dbReference type="AlphaFoldDB" id="A0A0F3NNN9"/>
<gene>
    <name evidence="3" type="ORF">NLO413_0704</name>
</gene>
<sequence length="119" mass="14014">MSLIKPYTIGYIGEIVIILFLKLKLYTIVKHRYRCPLGEIDIIAVKKNILIFIEVKTSIISCAGIPITYRQRHAIIKTARHFIYYYPKFNAYQIRFDACFVSLQHKPIHIINAWTENKN</sequence>
<evidence type="ECO:0000256" key="1">
    <source>
        <dbReference type="ARBA" id="ARBA00006738"/>
    </source>
</evidence>
<dbReference type="InterPro" id="IPR003509">
    <property type="entry name" value="UPF0102_YraN-like"/>
</dbReference>
<accession>A0A0F3NNN9</accession>
<keyword evidence="4" id="KW-1185">Reference proteome</keyword>
<dbReference type="PANTHER" id="PTHR34039">
    <property type="entry name" value="UPF0102 PROTEIN YRAN"/>
    <property type="match status" value="1"/>
</dbReference>